<dbReference type="EMBL" id="KN716245">
    <property type="protein sequence ID" value="KJH49129.1"/>
    <property type="molecule type" value="Genomic_DNA"/>
</dbReference>
<dbReference type="PANTHER" id="PTHR11733:SF192">
    <property type="entry name" value="NEPRILYSIN-21"/>
    <property type="match status" value="1"/>
</dbReference>
<dbReference type="OrthoDB" id="5825897at2759"/>
<dbReference type="GO" id="GO:0004222">
    <property type="term" value="F:metalloendopeptidase activity"/>
    <property type="evidence" value="ECO:0007669"/>
    <property type="project" value="InterPro"/>
</dbReference>
<dbReference type="Gene3D" id="3.40.390.10">
    <property type="entry name" value="Collagenase (Catalytic Domain)"/>
    <property type="match status" value="1"/>
</dbReference>
<name>A0A0D8XZC9_DICVI</name>
<dbReference type="PANTHER" id="PTHR11733">
    <property type="entry name" value="ZINC METALLOPROTEASE FAMILY M13 NEPRILYSIN-RELATED"/>
    <property type="match status" value="1"/>
</dbReference>
<proteinExistence type="inferred from homology"/>
<dbReference type="InterPro" id="IPR024079">
    <property type="entry name" value="MetalloPept_cat_dom_sf"/>
</dbReference>
<gene>
    <name evidence="3" type="ORF">DICVIV_04759</name>
</gene>
<dbReference type="InterPro" id="IPR000718">
    <property type="entry name" value="Peptidase_M13"/>
</dbReference>
<keyword evidence="4" id="KW-1185">Reference proteome</keyword>
<evidence type="ECO:0000256" key="1">
    <source>
        <dbReference type="ARBA" id="ARBA00007357"/>
    </source>
</evidence>
<dbReference type="STRING" id="29172.A0A0D8XZC9"/>
<sequence>MKNELRNGTLPWLSTKRRSTVRITGLVNRGISRQWRLFSYQGLPIYASSYENSSVGVDRTAINHNGIVCTSRECVTIAGFLAGNLNDKVDPCEDFYEFACGNYGLNRNLPASKPLQHTISDVQSRLNKQIKSILQKHFKFAKNHYEVFHENSPTYSTRSNSENRMRSLATRVLKKKQHLCIYLAI</sequence>
<dbReference type="MEROPS" id="M13.A31"/>
<evidence type="ECO:0000313" key="3">
    <source>
        <dbReference type="EMBL" id="KJH49129.1"/>
    </source>
</evidence>
<dbReference type="InterPro" id="IPR008753">
    <property type="entry name" value="Peptidase_M13_N"/>
</dbReference>
<comment type="similarity">
    <text evidence="1">Belongs to the peptidase M13 family.</text>
</comment>
<reference evidence="4" key="2">
    <citation type="journal article" date="2016" name="Sci. Rep.">
        <title>Dictyocaulus viviparus genome, variome and transcriptome elucidate lungworm biology and support future intervention.</title>
        <authorList>
            <person name="McNulty S.N."/>
            <person name="Strube C."/>
            <person name="Rosa B.A."/>
            <person name="Martin J.C."/>
            <person name="Tyagi R."/>
            <person name="Choi Y.J."/>
            <person name="Wang Q."/>
            <person name="Hallsworth Pepin K."/>
            <person name="Zhang X."/>
            <person name="Ozersky P."/>
            <person name="Wilson R.K."/>
            <person name="Sternberg P.W."/>
            <person name="Gasser R.B."/>
            <person name="Mitreva M."/>
        </authorList>
    </citation>
    <scope>NUCLEOTIDE SEQUENCE [LARGE SCALE GENOMIC DNA]</scope>
    <source>
        <strain evidence="4">HannoverDv2000</strain>
    </source>
</reference>
<dbReference type="GO" id="GO:0016485">
    <property type="term" value="P:protein processing"/>
    <property type="evidence" value="ECO:0007669"/>
    <property type="project" value="TreeGrafter"/>
</dbReference>
<dbReference type="InterPro" id="IPR042089">
    <property type="entry name" value="Peptidase_M13_dom_2"/>
</dbReference>
<dbReference type="PROSITE" id="PS51885">
    <property type="entry name" value="NEPRILYSIN"/>
    <property type="match status" value="1"/>
</dbReference>
<evidence type="ECO:0000259" key="2">
    <source>
        <dbReference type="Pfam" id="PF05649"/>
    </source>
</evidence>
<dbReference type="AlphaFoldDB" id="A0A0D8XZC9"/>
<dbReference type="Pfam" id="PF05649">
    <property type="entry name" value="Peptidase_M13_N"/>
    <property type="match status" value="1"/>
</dbReference>
<reference evidence="3 4" key="1">
    <citation type="submission" date="2013-11" db="EMBL/GenBank/DDBJ databases">
        <title>Draft genome of the bovine lungworm Dictyocaulus viviparus.</title>
        <authorList>
            <person name="Mitreva M."/>
        </authorList>
    </citation>
    <scope>NUCLEOTIDE SEQUENCE [LARGE SCALE GENOMIC DNA]</scope>
    <source>
        <strain evidence="3 4">HannoverDv2000</strain>
    </source>
</reference>
<dbReference type="GO" id="GO:0005886">
    <property type="term" value="C:plasma membrane"/>
    <property type="evidence" value="ECO:0007669"/>
    <property type="project" value="TreeGrafter"/>
</dbReference>
<feature type="domain" description="Peptidase M13 N-terminal" evidence="2">
    <location>
        <begin position="91"/>
        <end position="139"/>
    </location>
</feature>
<protein>
    <recommendedName>
        <fullName evidence="2">Peptidase M13 N-terminal domain-containing protein</fullName>
    </recommendedName>
</protein>
<dbReference type="Gene3D" id="1.10.1380.10">
    <property type="entry name" value="Neutral endopeptidase , domain2"/>
    <property type="match status" value="1"/>
</dbReference>
<accession>A0A0D8XZC9</accession>
<dbReference type="Proteomes" id="UP000053766">
    <property type="component" value="Unassembled WGS sequence"/>
</dbReference>
<organism evidence="3 4">
    <name type="scientific">Dictyocaulus viviparus</name>
    <name type="common">Bovine lungworm</name>
    <dbReference type="NCBI Taxonomy" id="29172"/>
    <lineage>
        <taxon>Eukaryota</taxon>
        <taxon>Metazoa</taxon>
        <taxon>Ecdysozoa</taxon>
        <taxon>Nematoda</taxon>
        <taxon>Chromadorea</taxon>
        <taxon>Rhabditida</taxon>
        <taxon>Rhabditina</taxon>
        <taxon>Rhabditomorpha</taxon>
        <taxon>Strongyloidea</taxon>
        <taxon>Metastrongylidae</taxon>
        <taxon>Dictyocaulus</taxon>
    </lineage>
</organism>
<dbReference type="SUPFAM" id="SSF55486">
    <property type="entry name" value="Metalloproteases ('zincins'), catalytic domain"/>
    <property type="match status" value="1"/>
</dbReference>
<evidence type="ECO:0000313" key="4">
    <source>
        <dbReference type="Proteomes" id="UP000053766"/>
    </source>
</evidence>